<feature type="compositionally biased region" description="Polar residues" evidence="1">
    <location>
        <begin position="186"/>
        <end position="198"/>
    </location>
</feature>
<evidence type="ECO:0008006" key="4">
    <source>
        <dbReference type="Google" id="ProtNLM"/>
    </source>
</evidence>
<evidence type="ECO:0000313" key="2">
    <source>
        <dbReference type="EMBL" id="KAK4815006.1"/>
    </source>
</evidence>
<gene>
    <name evidence="2" type="ORF">QYF61_010170</name>
</gene>
<dbReference type="Proteomes" id="UP001333110">
    <property type="component" value="Unassembled WGS sequence"/>
</dbReference>
<sequence length="492" mass="54375">MPRQNQAHKIAFANKLLNMNEERRKRSLSQRRHGWHVRSPEQTLLLCGVTLNIETGGVGQGQRWLLGDGLGVSRWVETYSRFTPSTCLVLSNTCMKGKHLEALTSQTEANATTAEQVQEEPLAMTLTTGTTTAQLGPQHHLQGSAKDQASTNSSSGKASMILVDTSHLPDIPRVLTPVEPLKALEDTNTSPLPVTSEQLSHESHISPTSAKESEKPSNHDTDQVSSSLYFLELQLHKESVRTVSASTQTTSSTAAQLQPADSARELWELYSHKRVCYQALDPGNYRPVSLTSILGKIVSKHTKYRKVTGSSQHGFTKGKSFLSDPIAIHDTMTSLVHEERVINTVYLYFPKGFDTVSHILIYKLMKLGGLCSAAQSSAEGRSLVEYLWGQYWGQYSITSSLIIWMKGQRAPLACLQMTKNWEWLIDQMSVLLFRGTSGGWRNGLTGTSLNSAKSNVKSYKLGRNNPMHQYRLGANQLDSGLAEKAMGIGWTS</sequence>
<keyword evidence="3" id="KW-1185">Reference proteome</keyword>
<accession>A0AAN7MZW2</accession>
<evidence type="ECO:0000313" key="3">
    <source>
        <dbReference type="Proteomes" id="UP001333110"/>
    </source>
</evidence>
<feature type="compositionally biased region" description="Polar residues" evidence="1">
    <location>
        <begin position="145"/>
        <end position="156"/>
    </location>
</feature>
<comment type="caution">
    <text evidence="2">The sequence shown here is derived from an EMBL/GenBank/DDBJ whole genome shotgun (WGS) entry which is preliminary data.</text>
</comment>
<protein>
    <recommendedName>
        <fullName evidence="4">Reverse transcriptase domain-containing protein</fullName>
    </recommendedName>
</protein>
<feature type="region of interest" description="Disordered" evidence="1">
    <location>
        <begin position="133"/>
        <end position="156"/>
    </location>
</feature>
<dbReference type="EMBL" id="JAUNZN010000010">
    <property type="protein sequence ID" value="KAK4815006.1"/>
    <property type="molecule type" value="Genomic_DNA"/>
</dbReference>
<feature type="compositionally biased region" description="Basic and acidic residues" evidence="1">
    <location>
        <begin position="211"/>
        <end position="222"/>
    </location>
</feature>
<proteinExistence type="predicted"/>
<reference evidence="2 3" key="1">
    <citation type="journal article" date="2023" name="J. Hered.">
        <title>Chromosome-level genome of the wood stork (Mycteria americana) provides insight into avian chromosome evolution.</title>
        <authorList>
            <person name="Flamio R. Jr."/>
            <person name="Ramstad K.M."/>
        </authorList>
    </citation>
    <scope>NUCLEOTIDE SEQUENCE [LARGE SCALE GENOMIC DNA]</scope>
    <source>
        <strain evidence="2">JAX WOST 10</strain>
    </source>
</reference>
<feature type="region of interest" description="Disordered" evidence="1">
    <location>
        <begin position="185"/>
        <end position="223"/>
    </location>
</feature>
<name>A0AAN7MZW2_MYCAM</name>
<evidence type="ECO:0000256" key="1">
    <source>
        <dbReference type="SAM" id="MobiDB-lite"/>
    </source>
</evidence>
<dbReference type="AlphaFoldDB" id="A0AAN7MZW2"/>
<organism evidence="2 3">
    <name type="scientific">Mycteria americana</name>
    <name type="common">Wood stork</name>
    <dbReference type="NCBI Taxonomy" id="33587"/>
    <lineage>
        <taxon>Eukaryota</taxon>
        <taxon>Metazoa</taxon>
        <taxon>Chordata</taxon>
        <taxon>Craniata</taxon>
        <taxon>Vertebrata</taxon>
        <taxon>Euteleostomi</taxon>
        <taxon>Archelosauria</taxon>
        <taxon>Archosauria</taxon>
        <taxon>Dinosauria</taxon>
        <taxon>Saurischia</taxon>
        <taxon>Theropoda</taxon>
        <taxon>Coelurosauria</taxon>
        <taxon>Aves</taxon>
        <taxon>Neognathae</taxon>
        <taxon>Neoaves</taxon>
        <taxon>Aequornithes</taxon>
        <taxon>Ciconiiformes</taxon>
        <taxon>Ciconiidae</taxon>
        <taxon>Mycteria</taxon>
    </lineage>
</organism>